<proteinExistence type="predicted"/>
<dbReference type="AlphaFoldDB" id="A0A8H7CXT6"/>
<gene>
    <name evidence="1" type="ORF">MVEN_01176900</name>
</gene>
<dbReference type="EMBL" id="JACAZI010000009">
    <property type="protein sequence ID" value="KAF7352137.1"/>
    <property type="molecule type" value="Genomic_DNA"/>
</dbReference>
<comment type="caution">
    <text evidence="1">The sequence shown here is derived from an EMBL/GenBank/DDBJ whole genome shotgun (WGS) entry which is preliminary data.</text>
</comment>
<evidence type="ECO:0000313" key="2">
    <source>
        <dbReference type="Proteomes" id="UP000620124"/>
    </source>
</evidence>
<accession>A0A8H7CXT6</accession>
<name>A0A8H7CXT6_9AGAR</name>
<evidence type="ECO:0000313" key="1">
    <source>
        <dbReference type="EMBL" id="KAF7352137.1"/>
    </source>
</evidence>
<keyword evidence="2" id="KW-1185">Reference proteome</keyword>
<protein>
    <submittedName>
        <fullName evidence="1">Uncharacterized protein</fullName>
    </submittedName>
</protein>
<organism evidence="1 2">
    <name type="scientific">Mycena venus</name>
    <dbReference type="NCBI Taxonomy" id="2733690"/>
    <lineage>
        <taxon>Eukaryota</taxon>
        <taxon>Fungi</taxon>
        <taxon>Dikarya</taxon>
        <taxon>Basidiomycota</taxon>
        <taxon>Agaricomycotina</taxon>
        <taxon>Agaricomycetes</taxon>
        <taxon>Agaricomycetidae</taxon>
        <taxon>Agaricales</taxon>
        <taxon>Marasmiineae</taxon>
        <taxon>Mycenaceae</taxon>
        <taxon>Mycena</taxon>
    </lineage>
</organism>
<dbReference type="Proteomes" id="UP000620124">
    <property type="component" value="Unassembled WGS sequence"/>
</dbReference>
<sequence length="124" mass="13055">MSALNRLPRPPIAKSMTSPPQRIARVADLNSGNTTARLMRLALTADTSRATTVLVTTGEARATAKLPILVINIVDESLNGTTAVRGQAKCTEATITLMNMTPNSIMSLLKNGRRNQGGAGIAGR</sequence>
<reference evidence="1" key="1">
    <citation type="submission" date="2020-05" db="EMBL/GenBank/DDBJ databases">
        <title>Mycena genomes resolve the evolution of fungal bioluminescence.</title>
        <authorList>
            <person name="Tsai I.J."/>
        </authorList>
    </citation>
    <scope>NUCLEOTIDE SEQUENCE</scope>
    <source>
        <strain evidence="1">CCC161011</strain>
    </source>
</reference>